<gene>
    <name evidence="1" type="ORF">L0668_09900</name>
</gene>
<dbReference type="EMBL" id="JAKGAS010000004">
    <property type="protein sequence ID" value="MCF2948419.1"/>
    <property type="molecule type" value="Genomic_DNA"/>
</dbReference>
<organism evidence="1 2">
    <name type="scientific">Paraglaciecola algarum</name>
    <dbReference type="NCBI Taxonomy" id="3050085"/>
    <lineage>
        <taxon>Bacteria</taxon>
        <taxon>Pseudomonadati</taxon>
        <taxon>Pseudomonadota</taxon>
        <taxon>Gammaproteobacteria</taxon>
        <taxon>Alteromonadales</taxon>
        <taxon>Alteromonadaceae</taxon>
        <taxon>Paraglaciecola</taxon>
    </lineage>
</organism>
<proteinExistence type="predicted"/>
<evidence type="ECO:0000313" key="2">
    <source>
        <dbReference type="Proteomes" id="UP001521137"/>
    </source>
</evidence>
<accession>A0ABS9D686</accession>
<evidence type="ECO:0000313" key="1">
    <source>
        <dbReference type="EMBL" id="MCF2948419.1"/>
    </source>
</evidence>
<evidence type="ECO:0008006" key="3">
    <source>
        <dbReference type="Google" id="ProtNLM"/>
    </source>
</evidence>
<sequence>MSSEIIKQHYISLVKLLNIYRTKNISKLHLHDTHRFCQTLLTDIKVHPDLVFAQAQLYKAQLPYTTNLAFNACLHVCLLGVRNKVDESVCVQLMCTALSILGSNQSAFSANNSQNNPKDKPQLKKNSLFANLLKKHNQHIWQATYPSITFLNHQDNESLKQLTKLQSLLVIGYKFSLLCTPNKAGKESKTVTFHHAFKQISLLVPAHWYQYLTPLLEYPSLTPPGSFIKHKDNSLRIVVAIDERGLVVKPMQVKPKAVTKEAKGSASDIEVISRDKISQCYAAQSINNISKLKYWWDSGFDSYTTENSTANHIQPFTKKLALQSPPASLLVIQDQLTNINTDISVITKAIEKEPSYVQQLKQSATIGNRQQQPVESIQHGLAMLGYERTSCLLLEHSLLSRLNQEYFPLQKQLIVFSSFYAAIASELASHCKLMTIELVSSTSYFVLSRLFTLPQLKTQINWQISPKRYFELANLINVKANDTLKNGAIVLAQAWQQNNAIMRALKSYDSVEVLNNQTKNNQLGFMLGLSLIKAQEVYFDIQINCQDTQKYLDSAVNALNITELEMTQITQTAIDKSVIYSPIN</sequence>
<reference evidence="1 2" key="1">
    <citation type="submission" date="2022-01" db="EMBL/GenBank/DDBJ databases">
        <title>Paraglaciecola sp. G1-23.</title>
        <authorList>
            <person name="Jin M.S."/>
            <person name="Han D.M."/>
            <person name="Kim H.M."/>
            <person name="Jeon C.O."/>
        </authorList>
    </citation>
    <scope>NUCLEOTIDE SEQUENCE [LARGE SCALE GENOMIC DNA]</scope>
    <source>
        <strain evidence="1 2">G1-23</strain>
    </source>
</reference>
<dbReference type="Proteomes" id="UP001521137">
    <property type="component" value="Unassembled WGS sequence"/>
</dbReference>
<comment type="caution">
    <text evidence="1">The sequence shown here is derived from an EMBL/GenBank/DDBJ whole genome shotgun (WGS) entry which is preliminary data.</text>
</comment>
<dbReference type="RefSeq" id="WP_235312188.1">
    <property type="nucleotide sequence ID" value="NZ_JAKGAS010000004.1"/>
</dbReference>
<name>A0ABS9D686_9ALTE</name>
<dbReference type="Gene3D" id="1.10.3210.10">
    <property type="entry name" value="Hypothetical protein af1432"/>
    <property type="match status" value="1"/>
</dbReference>
<dbReference type="SUPFAM" id="SSF109604">
    <property type="entry name" value="HD-domain/PDEase-like"/>
    <property type="match status" value="1"/>
</dbReference>
<protein>
    <recommendedName>
        <fullName evidence="3">HDOD domain-containing protein</fullName>
    </recommendedName>
</protein>
<keyword evidence="2" id="KW-1185">Reference proteome</keyword>